<dbReference type="RefSeq" id="WP_309939787.1">
    <property type="nucleotide sequence ID" value="NZ_AP025305.1"/>
</dbReference>
<gene>
    <name evidence="2" type="ORF">HNQ88_003022</name>
</gene>
<evidence type="ECO:0000256" key="1">
    <source>
        <dbReference type="SAM" id="Phobius"/>
    </source>
</evidence>
<dbReference type="Proteomes" id="UP001185092">
    <property type="component" value="Unassembled WGS sequence"/>
</dbReference>
<keyword evidence="1" id="KW-0812">Transmembrane</keyword>
<organism evidence="2 3">
    <name type="scientific">Aureibacter tunicatorum</name>
    <dbReference type="NCBI Taxonomy" id="866807"/>
    <lineage>
        <taxon>Bacteria</taxon>
        <taxon>Pseudomonadati</taxon>
        <taxon>Bacteroidota</taxon>
        <taxon>Cytophagia</taxon>
        <taxon>Cytophagales</taxon>
        <taxon>Persicobacteraceae</taxon>
        <taxon>Aureibacter</taxon>
    </lineage>
</organism>
<dbReference type="AlphaFoldDB" id="A0AAE3XR89"/>
<evidence type="ECO:0000313" key="3">
    <source>
        <dbReference type="Proteomes" id="UP001185092"/>
    </source>
</evidence>
<dbReference type="EMBL" id="JAVDQD010000003">
    <property type="protein sequence ID" value="MDR6239974.1"/>
    <property type="molecule type" value="Genomic_DNA"/>
</dbReference>
<keyword evidence="1" id="KW-0472">Membrane</keyword>
<evidence type="ECO:0000313" key="2">
    <source>
        <dbReference type="EMBL" id="MDR6239974.1"/>
    </source>
</evidence>
<proteinExistence type="predicted"/>
<keyword evidence="3" id="KW-1185">Reference proteome</keyword>
<accession>A0AAE3XR89</accession>
<protein>
    <submittedName>
        <fullName evidence="2">Uncharacterized protein</fullName>
    </submittedName>
</protein>
<reference evidence="2" key="1">
    <citation type="submission" date="2023-07" db="EMBL/GenBank/DDBJ databases">
        <title>Genomic Encyclopedia of Type Strains, Phase IV (KMG-IV): sequencing the most valuable type-strain genomes for metagenomic binning, comparative biology and taxonomic classification.</title>
        <authorList>
            <person name="Goeker M."/>
        </authorList>
    </citation>
    <scope>NUCLEOTIDE SEQUENCE</scope>
    <source>
        <strain evidence="2">DSM 26174</strain>
    </source>
</reference>
<sequence length="171" mass="18825">MAASLALGTALSSVGGAFKSIPKEVYIIGAGIGVTVLLVNVIKKAADKARYNAAINVIGKDTKKGMATMLATQLYSAMYNSVLPTWFPDGTNEVLIYKVAQEMHKHQITFDLVSDQYKKLYSGRQLLSDLESELDENEMRYMWSYLETGSKPAPLVHESRLNGFEINITLA</sequence>
<keyword evidence="1" id="KW-1133">Transmembrane helix</keyword>
<name>A0AAE3XR89_9BACT</name>
<comment type="caution">
    <text evidence="2">The sequence shown here is derived from an EMBL/GenBank/DDBJ whole genome shotgun (WGS) entry which is preliminary data.</text>
</comment>
<feature type="transmembrane region" description="Helical" evidence="1">
    <location>
        <begin position="25"/>
        <end position="42"/>
    </location>
</feature>